<dbReference type="Pfam" id="PF01195">
    <property type="entry name" value="Pept_tRNA_hydro"/>
    <property type="match status" value="1"/>
</dbReference>
<dbReference type="InterPro" id="IPR001328">
    <property type="entry name" value="Pept_tRNA_hydro"/>
</dbReference>
<evidence type="ECO:0000256" key="2">
    <source>
        <dbReference type="ARBA" id="ARBA00022555"/>
    </source>
</evidence>
<dbReference type="STRING" id="329046.A0A1Y2BXD2"/>
<evidence type="ECO:0000256" key="1">
    <source>
        <dbReference type="ARBA" id="ARBA00013260"/>
    </source>
</evidence>
<dbReference type="Proteomes" id="UP000193642">
    <property type="component" value="Unassembled WGS sequence"/>
</dbReference>
<dbReference type="PANTHER" id="PTHR17224:SF1">
    <property type="entry name" value="PEPTIDYL-TRNA HYDROLASE"/>
    <property type="match status" value="1"/>
</dbReference>
<evidence type="ECO:0000256" key="4">
    <source>
        <dbReference type="ARBA" id="ARBA00022884"/>
    </source>
</evidence>
<keyword evidence="2" id="KW-0820">tRNA-binding</keyword>
<organism evidence="9 10">
    <name type="scientific">Rhizoclosmatium globosum</name>
    <dbReference type="NCBI Taxonomy" id="329046"/>
    <lineage>
        <taxon>Eukaryota</taxon>
        <taxon>Fungi</taxon>
        <taxon>Fungi incertae sedis</taxon>
        <taxon>Chytridiomycota</taxon>
        <taxon>Chytridiomycota incertae sedis</taxon>
        <taxon>Chytridiomycetes</taxon>
        <taxon>Chytridiales</taxon>
        <taxon>Chytriomycetaceae</taxon>
        <taxon>Rhizoclosmatium</taxon>
    </lineage>
</organism>
<dbReference type="GO" id="GO:0000049">
    <property type="term" value="F:tRNA binding"/>
    <property type="evidence" value="ECO:0007669"/>
    <property type="project" value="UniProtKB-KW"/>
</dbReference>
<evidence type="ECO:0000256" key="7">
    <source>
        <dbReference type="RuleBase" id="RU004320"/>
    </source>
</evidence>
<comment type="catalytic activity">
    <reaction evidence="6">
        <text>an N-acyl-L-alpha-aminoacyl-tRNA + H2O = an N-acyl-L-amino acid + a tRNA + H(+)</text>
        <dbReference type="Rhea" id="RHEA:54448"/>
        <dbReference type="Rhea" id="RHEA-COMP:10123"/>
        <dbReference type="Rhea" id="RHEA-COMP:13883"/>
        <dbReference type="ChEBI" id="CHEBI:15377"/>
        <dbReference type="ChEBI" id="CHEBI:15378"/>
        <dbReference type="ChEBI" id="CHEBI:59874"/>
        <dbReference type="ChEBI" id="CHEBI:78442"/>
        <dbReference type="ChEBI" id="CHEBI:138191"/>
        <dbReference type="EC" id="3.1.1.29"/>
    </reaction>
</comment>
<dbReference type="PANTHER" id="PTHR17224">
    <property type="entry name" value="PEPTIDYL-TRNA HYDROLASE"/>
    <property type="match status" value="1"/>
</dbReference>
<evidence type="ECO:0000256" key="8">
    <source>
        <dbReference type="SAM" id="MobiDB-lite"/>
    </source>
</evidence>
<dbReference type="OrthoDB" id="1711136at2759"/>
<sequence length="247" mass="27500">MIRRKFLIIGLGNTSHPRTRHNVGFMAVDALAASLKAPWTMSKSATGHIATTILRSSDATLPTQPQPQSTKKQKKQATTPTESIEWEASLNLFKPKGFMNLSGVGVAKAAKEFKLGPFEFLVLHDDLEKKLGVVTVKSGGSANGHNGLRSIISTMHTDAFDRVRIGIGRPARKEDVADYVLERFLLDEEEVLEEEVYGNVERAVMWWVKERMDLEVKKEVERRKRVEAEAGGEKAEGEGKGEKEESR</sequence>
<gene>
    <name evidence="9" type="ORF">BCR33DRAFT_720158</name>
</gene>
<comment type="caution">
    <text evidence="9">The sequence shown here is derived from an EMBL/GenBank/DDBJ whole genome shotgun (WGS) entry which is preliminary data.</text>
</comment>
<evidence type="ECO:0000313" key="9">
    <source>
        <dbReference type="EMBL" id="ORY39324.1"/>
    </source>
</evidence>
<name>A0A1Y2BXD2_9FUNG</name>
<dbReference type="Gene3D" id="3.40.50.1470">
    <property type="entry name" value="Peptidyl-tRNA hydrolase"/>
    <property type="match status" value="1"/>
</dbReference>
<feature type="region of interest" description="Disordered" evidence="8">
    <location>
        <begin position="223"/>
        <end position="247"/>
    </location>
</feature>
<dbReference type="PROSITE" id="PS01195">
    <property type="entry name" value="PEPT_TRNA_HYDROL_1"/>
    <property type="match status" value="1"/>
</dbReference>
<dbReference type="CDD" id="cd00462">
    <property type="entry name" value="PTH"/>
    <property type="match status" value="1"/>
</dbReference>
<protein>
    <recommendedName>
        <fullName evidence="1 6">Peptidyl-tRNA hydrolase</fullName>
        <ecNumber evidence="1 6">3.1.1.29</ecNumber>
    </recommendedName>
</protein>
<proteinExistence type="inferred from homology"/>
<keyword evidence="10" id="KW-1185">Reference proteome</keyword>
<evidence type="ECO:0000256" key="6">
    <source>
        <dbReference type="RuleBase" id="RU000673"/>
    </source>
</evidence>
<evidence type="ECO:0000256" key="5">
    <source>
        <dbReference type="ARBA" id="ARBA00038063"/>
    </source>
</evidence>
<reference evidence="9 10" key="1">
    <citation type="submission" date="2016-07" db="EMBL/GenBank/DDBJ databases">
        <title>Pervasive Adenine N6-methylation of Active Genes in Fungi.</title>
        <authorList>
            <consortium name="DOE Joint Genome Institute"/>
            <person name="Mondo S.J."/>
            <person name="Dannebaum R.O."/>
            <person name="Kuo R.C."/>
            <person name="Labutti K."/>
            <person name="Haridas S."/>
            <person name="Kuo A."/>
            <person name="Salamov A."/>
            <person name="Ahrendt S.R."/>
            <person name="Lipzen A."/>
            <person name="Sullivan W."/>
            <person name="Andreopoulos W.B."/>
            <person name="Clum A."/>
            <person name="Lindquist E."/>
            <person name="Daum C."/>
            <person name="Ramamoorthy G.K."/>
            <person name="Gryganskyi A."/>
            <person name="Culley D."/>
            <person name="Magnuson J.K."/>
            <person name="James T.Y."/>
            <person name="O'Malley M.A."/>
            <person name="Stajich J.E."/>
            <person name="Spatafora J.W."/>
            <person name="Visel A."/>
            <person name="Grigoriev I.V."/>
        </authorList>
    </citation>
    <scope>NUCLEOTIDE SEQUENCE [LARGE SCALE GENOMIC DNA]</scope>
    <source>
        <strain evidence="9 10">JEL800</strain>
    </source>
</reference>
<evidence type="ECO:0000256" key="3">
    <source>
        <dbReference type="ARBA" id="ARBA00022801"/>
    </source>
</evidence>
<feature type="region of interest" description="Disordered" evidence="8">
    <location>
        <begin position="57"/>
        <end position="82"/>
    </location>
</feature>
<dbReference type="NCBIfam" id="TIGR00447">
    <property type="entry name" value="pth"/>
    <property type="match status" value="1"/>
</dbReference>
<feature type="compositionally biased region" description="Low complexity" evidence="8">
    <location>
        <begin position="62"/>
        <end position="81"/>
    </location>
</feature>
<dbReference type="EC" id="3.1.1.29" evidence="1 6"/>
<dbReference type="EMBL" id="MCGO01000040">
    <property type="protein sequence ID" value="ORY39324.1"/>
    <property type="molecule type" value="Genomic_DNA"/>
</dbReference>
<keyword evidence="3 6" id="KW-0378">Hydrolase</keyword>
<accession>A0A1Y2BXD2</accession>
<dbReference type="InterPro" id="IPR018171">
    <property type="entry name" value="Pept_tRNA_hydro_CS"/>
</dbReference>
<keyword evidence="4" id="KW-0694">RNA-binding</keyword>
<dbReference type="AlphaFoldDB" id="A0A1Y2BXD2"/>
<evidence type="ECO:0000313" key="10">
    <source>
        <dbReference type="Proteomes" id="UP000193642"/>
    </source>
</evidence>
<comment type="similarity">
    <text evidence="5 7">Belongs to the PTH family.</text>
</comment>
<dbReference type="GO" id="GO:0004045">
    <property type="term" value="F:peptidyl-tRNA hydrolase activity"/>
    <property type="evidence" value="ECO:0007669"/>
    <property type="project" value="UniProtKB-EC"/>
</dbReference>
<dbReference type="InterPro" id="IPR036416">
    <property type="entry name" value="Pept_tRNA_hydro_sf"/>
</dbReference>
<dbReference type="PROSITE" id="PS01196">
    <property type="entry name" value="PEPT_TRNA_HYDROL_2"/>
    <property type="match status" value="1"/>
</dbReference>
<dbReference type="SUPFAM" id="SSF53178">
    <property type="entry name" value="Peptidyl-tRNA hydrolase-like"/>
    <property type="match status" value="1"/>
</dbReference>